<proteinExistence type="predicted"/>
<name>A0A0C9W1L9_SPHS4</name>
<evidence type="ECO:0000313" key="1">
    <source>
        <dbReference type="EMBL" id="KIJ45410.1"/>
    </source>
</evidence>
<dbReference type="HOGENOM" id="CLU_204267_0_0_1"/>
<keyword evidence="2" id="KW-1185">Reference proteome</keyword>
<protein>
    <submittedName>
        <fullName evidence="1">Uncharacterized protein</fullName>
    </submittedName>
</protein>
<accession>A0A0C9W1L9</accession>
<dbReference type="OrthoDB" id="3239511at2759"/>
<dbReference type="EMBL" id="KN837112">
    <property type="protein sequence ID" value="KIJ45410.1"/>
    <property type="molecule type" value="Genomic_DNA"/>
</dbReference>
<reference evidence="1 2" key="1">
    <citation type="submission" date="2014-06" db="EMBL/GenBank/DDBJ databases">
        <title>Evolutionary Origins and Diversification of the Mycorrhizal Mutualists.</title>
        <authorList>
            <consortium name="DOE Joint Genome Institute"/>
            <consortium name="Mycorrhizal Genomics Consortium"/>
            <person name="Kohler A."/>
            <person name="Kuo A."/>
            <person name="Nagy L.G."/>
            <person name="Floudas D."/>
            <person name="Copeland A."/>
            <person name="Barry K.W."/>
            <person name="Cichocki N."/>
            <person name="Veneault-Fourrey C."/>
            <person name="LaButti K."/>
            <person name="Lindquist E.A."/>
            <person name="Lipzen A."/>
            <person name="Lundell T."/>
            <person name="Morin E."/>
            <person name="Murat C."/>
            <person name="Riley R."/>
            <person name="Ohm R."/>
            <person name="Sun H."/>
            <person name="Tunlid A."/>
            <person name="Henrissat B."/>
            <person name="Grigoriev I.V."/>
            <person name="Hibbett D.S."/>
            <person name="Martin F."/>
        </authorList>
    </citation>
    <scope>NUCLEOTIDE SEQUENCE [LARGE SCALE GENOMIC DNA]</scope>
    <source>
        <strain evidence="1 2">SS14</strain>
    </source>
</reference>
<dbReference type="Proteomes" id="UP000054279">
    <property type="component" value="Unassembled WGS sequence"/>
</dbReference>
<dbReference type="AlphaFoldDB" id="A0A0C9W1L9"/>
<sequence>NKSHTVILVSLFEVSKFKPKTRWDGCQIFEENSYRFVLPKYLVRGCHMIPVFGSSEKSFHLNDLVDVDAFL</sequence>
<gene>
    <name evidence="1" type="ORF">M422DRAFT_121740</name>
</gene>
<organism evidence="1 2">
    <name type="scientific">Sphaerobolus stellatus (strain SS14)</name>
    <dbReference type="NCBI Taxonomy" id="990650"/>
    <lineage>
        <taxon>Eukaryota</taxon>
        <taxon>Fungi</taxon>
        <taxon>Dikarya</taxon>
        <taxon>Basidiomycota</taxon>
        <taxon>Agaricomycotina</taxon>
        <taxon>Agaricomycetes</taxon>
        <taxon>Phallomycetidae</taxon>
        <taxon>Geastrales</taxon>
        <taxon>Sphaerobolaceae</taxon>
        <taxon>Sphaerobolus</taxon>
    </lineage>
</organism>
<feature type="non-terminal residue" evidence="1">
    <location>
        <position position="1"/>
    </location>
</feature>
<feature type="non-terminal residue" evidence="1">
    <location>
        <position position="71"/>
    </location>
</feature>
<evidence type="ECO:0000313" key="2">
    <source>
        <dbReference type="Proteomes" id="UP000054279"/>
    </source>
</evidence>